<dbReference type="InterPro" id="IPR011254">
    <property type="entry name" value="Prismane-like_sf"/>
</dbReference>
<protein>
    <recommendedName>
        <fullName evidence="5">anaerobic carbon-monoxide dehydrogenase</fullName>
        <ecNumber evidence="5">1.2.7.4</ecNumber>
    </recommendedName>
</protein>
<dbReference type="GO" id="GO:0050418">
    <property type="term" value="F:hydroxylamine reductase activity"/>
    <property type="evidence" value="ECO:0007669"/>
    <property type="project" value="TreeGrafter"/>
</dbReference>
<evidence type="ECO:0000313" key="15">
    <source>
        <dbReference type="EMBL" id="HGT83312.1"/>
    </source>
</evidence>
<evidence type="ECO:0000256" key="9">
    <source>
        <dbReference type="ARBA" id="ARBA00023002"/>
    </source>
</evidence>
<feature type="binding site" evidence="14">
    <location>
        <position position="50"/>
    </location>
    <ligand>
        <name>[4Fe-4S] cluster</name>
        <dbReference type="ChEBI" id="CHEBI:49883"/>
        <label>2</label>
    </ligand>
</feature>
<feature type="binding site" evidence="14">
    <location>
        <position position="55"/>
    </location>
    <ligand>
        <name>[4Fe-4S] cluster</name>
        <dbReference type="ChEBI" id="CHEBI:49883"/>
        <label>2</label>
    </ligand>
</feature>
<keyword evidence="10 14" id="KW-0408">Iron</keyword>
<evidence type="ECO:0000256" key="8">
    <source>
        <dbReference type="ARBA" id="ARBA00022723"/>
    </source>
</evidence>
<dbReference type="InterPro" id="IPR004137">
    <property type="entry name" value="HCP/CODH"/>
</dbReference>
<feature type="binding site" evidence="14">
    <location>
        <position position="254"/>
    </location>
    <ligand>
        <name>[Ni-4Fe-4S] cluster</name>
        <dbReference type="ChEBI" id="CHEBI:47739"/>
    </ligand>
</feature>
<dbReference type="InterPro" id="IPR016099">
    <property type="entry name" value="Prismane-like_a/b-sand"/>
</dbReference>
<keyword evidence="6 14" id="KW-0004">4Fe-4S</keyword>
<dbReference type="InterPro" id="IPR016101">
    <property type="entry name" value="CO_DH_a-bundle"/>
</dbReference>
<keyword evidence="8 14" id="KW-0479">Metal-binding</keyword>
<evidence type="ECO:0000256" key="10">
    <source>
        <dbReference type="ARBA" id="ARBA00023004"/>
    </source>
</evidence>
<comment type="similarity">
    <text evidence="3">Belongs to the Ni-containing carbon monoxide dehydrogenase family.</text>
</comment>
<name>A0A7J3M2Q4_ARCFL</name>
<dbReference type="SUPFAM" id="SSF56821">
    <property type="entry name" value="Prismane protein-like"/>
    <property type="match status" value="1"/>
</dbReference>
<sequence length="616" mass="67564">MKAEVVSYHESIKRMYEKVSKETTNVFDRFREQEKIRCPFCTKGLSCQLCSMGPCRISEKVPYGACGIDSAGMVIRNFVHKNMLGTEAYTYHAIEAAKTLKATAEGKTIFEIRDEEKLKSFAKLLGIEGEDVNEIAIKVADFVISDLSSVGRSKLVEILAPQRRKEVWEKLGIFPEGVFGELLTVGTSAMTNVDSNYVSLAKKSISMSITTCLAAQFALETIQDVLFGTPMPHESYADLGIIDPDYVNIAVDGHEPFVGAALIKLAEREEVQKKAKEAGAKGLRIVGFIETGQELIQRFNSPVLVGIAGNWICQEYALATGAIDVFAADMNCALPSLPEYQKYGVKIIPVSRLVRFRGIIEALDYEPEKVEEIAKKLIEIAIENFKQRDKRAVRVEKKQKIVVGFSIEAIARLGVENLLEAIKKGDVKGIAALVSCTTLKNGPQDWNSVTIAKELIRRDILVISMGCGNAAMQVSGLTSLDAIEFAGEKLKAVCKALNIPPVLSFGTCTDVGRAAYLLRIVAEKLGVDIPDLPVVVTAPEYMEQKATIDAVFAIAYGLVTHVSPIPPITGSEKAVKFLTEEIERLTGGKILIEEDPIRAAEKLEEVILEKRKKLGI</sequence>
<dbReference type="GO" id="GO:0016151">
    <property type="term" value="F:nickel cation binding"/>
    <property type="evidence" value="ECO:0007669"/>
    <property type="project" value="InterPro"/>
</dbReference>
<comment type="cofactor">
    <cofactor evidence="12">
        <name>[Ni-4Fe-5S] cluster</name>
        <dbReference type="ChEBI" id="CHEBI:177874"/>
    </cofactor>
</comment>
<dbReference type="GO" id="GO:0004601">
    <property type="term" value="F:peroxidase activity"/>
    <property type="evidence" value="ECO:0007669"/>
    <property type="project" value="TreeGrafter"/>
</dbReference>
<dbReference type="PIRSF" id="PIRSF005023">
    <property type="entry name" value="CODH"/>
    <property type="match status" value="1"/>
</dbReference>
<feature type="binding site" evidence="14">
    <location>
        <position position="66"/>
    </location>
    <ligand>
        <name>[4Fe-4S] cluster</name>
        <dbReference type="ChEBI" id="CHEBI:49883"/>
        <label>2</label>
    </ligand>
</feature>
<evidence type="ECO:0000256" key="6">
    <source>
        <dbReference type="ARBA" id="ARBA00022485"/>
    </source>
</evidence>
<evidence type="ECO:0000256" key="13">
    <source>
        <dbReference type="ARBA" id="ARBA00048733"/>
    </source>
</evidence>
<evidence type="ECO:0000256" key="14">
    <source>
        <dbReference type="PIRSR" id="PIRSR005023-1"/>
    </source>
</evidence>
<comment type="subunit">
    <text evidence="4">Homodimer.</text>
</comment>
<dbReference type="PANTHER" id="PTHR30109:SF4">
    <property type="entry name" value="CARBON MONOXIDE DEHYDROGENASE"/>
    <property type="match status" value="1"/>
</dbReference>
<feature type="binding site" evidence="14">
    <location>
        <position position="508"/>
    </location>
    <ligand>
        <name>[Ni-4Fe-4S] cluster</name>
        <dbReference type="ChEBI" id="CHEBI:47739"/>
    </ligand>
</feature>
<dbReference type="Gene3D" id="1.20.1270.30">
    <property type="match status" value="1"/>
</dbReference>
<evidence type="ECO:0000256" key="2">
    <source>
        <dbReference type="ARBA" id="ARBA00002452"/>
    </source>
</evidence>
<keyword evidence="9 15" id="KW-0560">Oxidoreductase</keyword>
<dbReference type="Gene3D" id="3.40.50.2030">
    <property type="match status" value="2"/>
</dbReference>
<organism evidence="15">
    <name type="scientific">Archaeoglobus fulgidus</name>
    <dbReference type="NCBI Taxonomy" id="2234"/>
    <lineage>
        <taxon>Archaea</taxon>
        <taxon>Methanobacteriati</taxon>
        <taxon>Methanobacteriota</taxon>
        <taxon>Archaeoglobi</taxon>
        <taxon>Archaeoglobales</taxon>
        <taxon>Archaeoglobaceae</taxon>
        <taxon>Archaeoglobus</taxon>
    </lineage>
</organism>
<comment type="catalytic activity">
    <reaction evidence="13">
        <text>CO + 2 oxidized [2Fe-2S]-[ferredoxin] + H2O = 2 reduced [2Fe-2S]-[ferredoxin] + CO2 + 2 H(+)</text>
        <dbReference type="Rhea" id="RHEA:21040"/>
        <dbReference type="Rhea" id="RHEA-COMP:10000"/>
        <dbReference type="Rhea" id="RHEA-COMP:10001"/>
        <dbReference type="ChEBI" id="CHEBI:15377"/>
        <dbReference type="ChEBI" id="CHEBI:15378"/>
        <dbReference type="ChEBI" id="CHEBI:16526"/>
        <dbReference type="ChEBI" id="CHEBI:17245"/>
        <dbReference type="ChEBI" id="CHEBI:33737"/>
        <dbReference type="ChEBI" id="CHEBI:33738"/>
        <dbReference type="EC" id="1.2.7.4"/>
    </reaction>
</comment>
<dbReference type="PANTHER" id="PTHR30109">
    <property type="entry name" value="HYDROXYLAMINE REDUCTASE"/>
    <property type="match status" value="1"/>
</dbReference>
<evidence type="ECO:0000256" key="4">
    <source>
        <dbReference type="ARBA" id="ARBA00011738"/>
    </source>
</evidence>
<dbReference type="GO" id="GO:0051539">
    <property type="term" value="F:4 iron, 4 sulfur cluster binding"/>
    <property type="evidence" value="ECO:0007669"/>
    <property type="project" value="UniProtKB-KW"/>
</dbReference>
<feature type="binding site" evidence="14">
    <location>
        <position position="332"/>
    </location>
    <ligand>
        <name>[Ni-4Fe-4S] cluster</name>
        <dbReference type="ChEBI" id="CHEBI:47739"/>
    </ligand>
</feature>
<dbReference type="NCBIfam" id="TIGR01702">
    <property type="entry name" value="CO_DH_cata"/>
    <property type="match status" value="1"/>
</dbReference>
<reference evidence="15" key="1">
    <citation type="journal article" date="2020" name="mSystems">
        <title>Genome- and Community-Level Interaction Insights into Carbon Utilization and Element Cycling Functions of Hydrothermarchaeota in Hydrothermal Sediment.</title>
        <authorList>
            <person name="Zhou Z."/>
            <person name="Liu Y."/>
            <person name="Xu W."/>
            <person name="Pan J."/>
            <person name="Luo Z.H."/>
            <person name="Li M."/>
        </authorList>
    </citation>
    <scope>NUCLEOTIDE SEQUENCE [LARGE SCALE GENOMIC DNA]</scope>
    <source>
        <strain evidence="15">SpSt-587</strain>
    </source>
</reference>
<gene>
    <name evidence="15" type="primary">cooS</name>
    <name evidence="15" type="ORF">ENT52_06255</name>
</gene>
<accession>A0A7J3M2Q4</accession>
<feature type="binding site" evidence="14">
    <location>
        <position position="467"/>
    </location>
    <ligand>
        <name>[Ni-4Fe-4S] cluster</name>
        <dbReference type="ChEBI" id="CHEBI:47739"/>
    </ligand>
</feature>
<dbReference type="Pfam" id="PF03063">
    <property type="entry name" value="Prismane"/>
    <property type="match status" value="1"/>
</dbReference>
<evidence type="ECO:0000256" key="12">
    <source>
        <dbReference type="ARBA" id="ARBA00034454"/>
    </source>
</evidence>
<evidence type="ECO:0000256" key="3">
    <source>
        <dbReference type="ARBA" id="ARBA00010689"/>
    </source>
</evidence>
<dbReference type="EC" id="1.2.7.4" evidence="5"/>
<comment type="caution">
    <text evidence="15">The sequence shown here is derived from an EMBL/GenBank/DDBJ whole genome shotgun (WGS) entry which is preliminary data.</text>
</comment>
<dbReference type="EMBL" id="DSYZ01000120">
    <property type="protein sequence ID" value="HGT83312.1"/>
    <property type="molecule type" value="Genomic_DNA"/>
</dbReference>
<evidence type="ECO:0000256" key="1">
    <source>
        <dbReference type="ARBA" id="ARBA00001966"/>
    </source>
</evidence>
<keyword evidence="11 14" id="KW-0411">Iron-sulfur</keyword>
<dbReference type="InterPro" id="IPR010047">
    <property type="entry name" value="CODH"/>
</dbReference>
<dbReference type="AlphaFoldDB" id="A0A7J3M2Q4"/>
<evidence type="ECO:0000256" key="7">
    <source>
        <dbReference type="ARBA" id="ARBA00022596"/>
    </source>
</evidence>
<comment type="function">
    <text evidence="2">CODH oxidizes carbon monoxide coupled, via CooF, to the reduction of a hydrogen cation by a hydrogenase (possibly CooH).</text>
</comment>
<dbReference type="GO" id="GO:0042542">
    <property type="term" value="P:response to hydrogen peroxide"/>
    <property type="evidence" value="ECO:0007669"/>
    <property type="project" value="TreeGrafter"/>
</dbReference>
<proteinExistence type="inferred from homology"/>
<feature type="binding site" evidence="14">
    <location>
        <position position="436"/>
    </location>
    <ligand>
        <name>[Ni-4Fe-4S] cluster</name>
        <dbReference type="ChEBI" id="CHEBI:47739"/>
    </ligand>
</feature>
<evidence type="ECO:0000256" key="11">
    <source>
        <dbReference type="ARBA" id="ARBA00023014"/>
    </source>
</evidence>
<keyword evidence="7 14" id="KW-0533">Nickel</keyword>
<feature type="binding site" evidence="14">
    <location>
        <position position="47"/>
    </location>
    <ligand>
        <name>[4Fe-4S] cluster</name>
        <dbReference type="ChEBI" id="CHEBI:49883"/>
        <label>2</label>
    </ligand>
</feature>
<dbReference type="GO" id="GO:0006091">
    <property type="term" value="P:generation of precursor metabolites and energy"/>
    <property type="evidence" value="ECO:0007669"/>
    <property type="project" value="InterPro"/>
</dbReference>
<comment type="cofactor">
    <cofactor evidence="1">
        <name>[4Fe-4S] cluster</name>
        <dbReference type="ChEBI" id="CHEBI:49883"/>
    </cofactor>
</comment>
<feature type="binding site" evidence="14">
    <location>
        <position position="38"/>
    </location>
    <ligand>
        <name>[4Fe-4S] cluster</name>
        <dbReference type="ChEBI" id="CHEBI:49883"/>
        <label>1</label>
        <note>ligand shared between dimeric partners</note>
    </ligand>
</feature>
<dbReference type="GO" id="GO:0043885">
    <property type="term" value="F:anaerobic carbon-monoxide dehydrogenase activity"/>
    <property type="evidence" value="ECO:0007669"/>
    <property type="project" value="UniProtKB-EC"/>
</dbReference>
<evidence type="ECO:0000256" key="5">
    <source>
        <dbReference type="ARBA" id="ARBA00012819"/>
    </source>
</evidence>